<sequence length="181" mass="20794">MDRPHRPLYPLDHFNYHAIRRPNTVQVIRIPEDVLDTYTSLRHDLGPTTSHAQVLRWLLDGMAGRIEALIASRSRNETSHVPPATPGVVAPPEQTDPEPIENPTLSSHASLSHLSKETQLSRIVKRECQTTKWSLFREMEIHIGLPHITSQMYHVADMRSITKNLWHKCKGFISKFKEKLL</sequence>
<dbReference type="AlphaFoldDB" id="A0ABD3I3H3"/>
<reference evidence="2 3" key="1">
    <citation type="submission" date="2024-09" db="EMBL/GenBank/DDBJ databases">
        <title>Chromosome-scale assembly of Riccia sorocarpa.</title>
        <authorList>
            <person name="Paukszto L."/>
        </authorList>
    </citation>
    <scope>NUCLEOTIDE SEQUENCE [LARGE SCALE GENOMIC DNA]</scope>
    <source>
        <strain evidence="2">LP-2024</strain>
        <tissue evidence="2">Aerial parts of the thallus</tissue>
    </source>
</reference>
<proteinExistence type="predicted"/>
<feature type="region of interest" description="Disordered" evidence="1">
    <location>
        <begin position="74"/>
        <end position="99"/>
    </location>
</feature>
<protein>
    <submittedName>
        <fullName evidence="2">Uncharacterized protein</fullName>
    </submittedName>
</protein>
<evidence type="ECO:0000313" key="2">
    <source>
        <dbReference type="EMBL" id="KAL3698263.1"/>
    </source>
</evidence>
<name>A0ABD3I3H3_9MARC</name>
<evidence type="ECO:0000256" key="1">
    <source>
        <dbReference type="SAM" id="MobiDB-lite"/>
    </source>
</evidence>
<keyword evidence="3" id="KW-1185">Reference proteome</keyword>
<gene>
    <name evidence="2" type="ORF">R1sor_012339</name>
</gene>
<organism evidence="2 3">
    <name type="scientific">Riccia sorocarpa</name>
    <dbReference type="NCBI Taxonomy" id="122646"/>
    <lineage>
        <taxon>Eukaryota</taxon>
        <taxon>Viridiplantae</taxon>
        <taxon>Streptophyta</taxon>
        <taxon>Embryophyta</taxon>
        <taxon>Marchantiophyta</taxon>
        <taxon>Marchantiopsida</taxon>
        <taxon>Marchantiidae</taxon>
        <taxon>Marchantiales</taxon>
        <taxon>Ricciaceae</taxon>
        <taxon>Riccia</taxon>
    </lineage>
</organism>
<comment type="caution">
    <text evidence="2">The sequence shown here is derived from an EMBL/GenBank/DDBJ whole genome shotgun (WGS) entry which is preliminary data.</text>
</comment>
<evidence type="ECO:0000313" key="3">
    <source>
        <dbReference type="Proteomes" id="UP001633002"/>
    </source>
</evidence>
<accession>A0ABD3I3H3</accession>
<dbReference type="EMBL" id="JBJQOH010000002">
    <property type="protein sequence ID" value="KAL3698263.1"/>
    <property type="molecule type" value="Genomic_DNA"/>
</dbReference>
<dbReference type="Proteomes" id="UP001633002">
    <property type="component" value="Unassembled WGS sequence"/>
</dbReference>